<dbReference type="EC" id="2.7.11.1" evidence="10"/>
<keyword evidence="5" id="KW-0426">Late protein</keyword>
<evidence type="ECO:0000313" key="12">
    <source>
        <dbReference type="EMBL" id="AAG02859.1"/>
    </source>
</evidence>
<reference evidence="12 13" key="1">
    <citation type="journal article" date="2000" name="Virology">
        <title>Complete genomic sequence of the Amsacta moorei entomopoxvirus: analysis and comparison with other poxviruses.</title>
        <authorList>
            <person name="Bawden A.L."/>
            <person name="Glassberg K.J."/>
            <person name="Diggans J."/>
            <person name="Shaw R."/>
            <person name="Farmerie W."/>
            <person name="Moyer R.W."/>
        </authorList>
    </citation>
    <scope>NUCLEOTIDE SEQUENCE [LARGE SCALE GENOMIC DNA]</scope>
</reference>
<dbReference type="InterPro" id="IPR008271">
    <property type="entry name" value="Ser/Thr_kinase_AS"/>
</dbReference>
<dbReference type="SUPFAM" id="SSF56112">
    <property type="entry name" value="Protein kinase-like (PK-like)"/>
    <property type="match status" value="1"/>
</dbReference>
<feature type="transmembrane region" description="Helical" evidence="11">
    <location>
        <begin position="261"/>
        <end position="283"/>
    </location>
</feature>
<name>Q9EMP6_AMEPV</name>
<keyword evidence="2 10" id="KW-0723">Serine/threonine-protein kinase</keyword>
<dbReference type="GeneID" id="1494743"/>
<evidence type="ECO:0000256" key="6">
    <source>
        <dbReference type="ARBA" id="ARBA00023184"/>
    </source>
</evidence>
<dbReference type="Proteomes" id="UP000000872">
    <property type="component" value="Segment"/>
</dbReference>
<dbReference type="GO" id="GO:0106310">
    <property type="term" value="F:protein serine kinase activity"/>
    <property type="evidence" value="ECO:0007669"/>
    <property type="project" value="RHEA"/>
</dbReference>
<dbReference type="PIRSF" id="PIRSF015695">
    <property type="entry name" value="STPK_F10L"/>
    <property type="match status" value="1"/>
</dbReference>
<evidence type="ECO:0000256" key="7">
    <source>
        <dbReference type="ARBA" id="ARBA00034663"/>
    </source>
</evidence>
<keyword evidence="10" id="KW-0067">ATP-binding</keyword>
<comment type="subcellular location">
    <subcellularLocation>
        <location evidence="1 10">Host endoplasmic reticulum-Golgi intermediate compartment</location>
    </subcellularLocation>
</comment>
<proteinExistence type="inferred from homology"/>
<keyword evidence="4 10" id="KW-0418">Kinase</keyword>
<gene>
    <name evidence="12" type="primary">AMV153</name>
</gene>
<organism evidence="12 13">
    <name type="scientific">Amsacta moorei entomopoxvirus</name>
    <name type="common">AmEPV</name>
    <dbReference type="NCBI Taxonomy" id="28321"/>
    <lineage>
        <taxon>Viruses</taxon>
        <taxon>Varidnaviria</taxon>
        <taxon>Bamfordvirae</taxon>
        <taxon>Nucleocytoviricota</taxon>
        <taxon>Pokkesviricetes</taxon>
        <taxon>Chitovirales</taxon>
        <taxon>Poxviridae</taxon>
        <taxon>Entomopoxvirinae</taxon>
        <taxon>Betaentomopoxvirus</taxon>
    </lineage>
</organism>
<dbReference type="PROSITE" id="PS00108">
    <property type="entry name" value="PROTEIN_KINASE_ST"/>
    <property type="match status" value="1"/>
</dbReference>
<keyword evidence="11" id="KW-0812">Transmembrane</keyword>
<feature type="transmembrane region" description="Helical" evidence="11">
    <location>
        <begin position="162"/>
        <end position="181"/>
    </location>
</feature>
<dbReference type="Pfam" id="PF05445">
    <property type="entry name" value="Pox_ser-thr_kin"/>
    <property type="match status" value="1"/>
</dbReference>
<dbReference type="GO" id="GO:0044172">
    <property type="term" value="C:host cell endoplasmic reticulum-Golgi intermediate compartment"/>
    <property type="evidence" value="ECO:0007669"/>
    <property type="project" value="UniProtKB-SubCell"/>
</dbReference>
<evidence type="ECO:0000256" key="2">
    <source>
        <dbReference type="ARBA" id="ARBA00022527"/>
    </source>
</evidence>
<dbReference type="InterPro" id="IPR011009">
    <property type="entry name" value="Kinase-like_dom_sf"/>
</dbReference>
<evidence type="ECO:0000313" key="13">
    <source>
        <dbReference type="Proteomes" id="UP000000872"/>
    </source>
</evidence>
<keyword evidence="3" id="KW-0597">Phosphoprotein</keyword>
<feature type="transmembrane region" description="Helical" evidence="11">
    <location>
        <begin position="303"/>
        <end position="319"/>
    </location>
</feature>
<comment type="similarity">
    <text evidence="10">Belongs to the protein kinase superfamily. Ser/Thr protein kinase family.</text>
</comment>
<evidence type="ECO:0000256" key="11">
    <source>
        <dbReference type="SAM" id="Phobius"/>
    </source>
</evidence>
<evidence type="ECO:0000256" key="1">
    <source>
        <dbReference type="ARBA" id="ARBA00004452"/>
    </source>
</evidence>
<evidence type="ECO:0000256" key="10">
    <source>
        <dbReference type="PIRNR" id="PIRNR015695"/>
    </source>
</evidence>
<comment type="catalytic activity">
    <reaction evidence="9 10">
        <text>L-seryl-[protein] + ATP = O-phospho-L-seryl-[protein] + ADP + H(+)</text>
        <dbReference type="Rhea" id="RHEA:17989"/>
        <dbReference type="Rhea" id="RHEA-COMP:9863"/>
        <dbReference type="Rhea" id="RHEA-COMP:11604"/>
        <dbReference type="ChEBI" id="CHEBI:15378"/>
        <dbReference type="ChEBI" id="CHEBI:29999"/>
        <dbReference type="ChEBI" id="CHEBI:30616"/>
        <dbReference type="ChEBI" id="CHEBI:83421"/>
        <dbReference type="ChEBI" id="CHEBI:456216"/>
        <dbReference type="EC" id="2.7.11.1"/>
    </reaction>
</comment>
<comment type="function">
    <text evidence="7">Essential serine-protein kinase involved in the early stage of virion morphogenesis.</text>
</comment>
<dbReference type="OrthoDB" id="2750at10239"/>
<evidence type="ECO:0000256" key="9">
    <source>
        <dbReference type="ARBA" id="ARBA00048679"/>
    </source>
</evidence>
<evidence type="ECO:0000256" key="8">
    <source>
        <dbReference type="ARBA" id="ARBA00047899"/>
    </source>
</evidence>
<keyword evidence="10" id="KW-0808">Transferase</keyword>
<dbReference type="EMBL" id="AF250284">
    <property type="protein sequence ID" value="AAG02859.1"/>
    <property type="molecule type" value="Genomic_DNA"/>
</dbReference>
<keyword evidence="11" id="KW-1133">Transmembrane helix</keyword>
<dbReference type="GO" id="GO:0044165">
    <property type="term" value="C:host cell endoplasmic reticulum"/>
    <property type="evidence" value="ECO:0007669"/>
    <property type="project" value="UniProtKB-UniRule"/>
</dbReference>
<dbReference type="KEGG" id="vg:1494743"/>
<evidence type="ECO:0000256" key="3">
    <source>
        <dbReference type="ARBA" id="ARBA00022553"/>
    </source>
</evidence>
<dbReference type="RefSeq" id="NP_064935.1">
    <property type="nucleotide sequence ID" value="NC_002520.1"/>
</dbReference>
<dbReference type="GO" id="GO:0004674">
    <property type="term" value="F:protein serine/threonine kinase activity"/>
    <property type="evidence" value="ECO:0007669"/>
    <property type="project" value="UniProtKB-UniRule"/>
</dbReference>
<comment type="catalytic activity">
    <reaction evidence="8 10">
        <text>L-threonyl-[protein] + ATP = O-phospho-L-threonyl-[protein] + ADP + H(+)</text>
        <dbReference type="Rhea" id="RHEA:46608"/>
        <dbReference type="Rhea" id="RHEA-COMP:11060"/>
        <dbReference type="Rhea" id="RHEA-COMP:11605"/>
        <dbReference type="ChEBI" id="CHEBI:15378"/>
        <dbReference type="ChEBI" id="CHEBI:30013"/>
        <dbReference type="ChEBI" id="CHEBI:30616"/>
        <dbReference type="ChEBI" id="CHEBI:61977"/>
        <dbReference type="ChEBI" id="CHEBI:456216"/>
        <dbReference type="EC" id="2.7.11.1"/>
    </reaction>
</comment>
<protein>
    <recommendedName>
        <fullName evidence="10">Serine/threonine-protein kinase</fullName>
        <ecNumber evidence="10">2.7.11.1</ecNumber>
    </recommendedName>
</protein>
<keyword evidence="11" id="KW-0472">Membrane</keyword>
<keyword evidence="6 10" id="KW-1038">Host endoplasmic reticulum</keyword>
<sequence>MSNIEIYDMFEGDKEVLFIAGSHINELKADKNLCSEVINNVVNDFSFSNIEKNFKNIKKINKFKYKIINDITNVTETDYFKPYFKMKPYMANQYIYHIHTGGYGMTVRINESFCFKISLNPTNNQIHEFVIPRMLSSIISYSNADKLILLPYTLIKNINFNGLIYIISMHNIILLLINFILDKNYSNIDIYNTYLDFNKMNSIYRSLTKDEELLYKCFTYFYKKYFKNIFNVIMINNYSSIIYYLSTIKDLLTNKDYKDKIYGSIIIMPLAICASNELKLSIYNDTYVPDMINGNIAYEVNNRYIRHIVLVVLLLICIPNKDRMIFFHNDIKPNNILVFPNVNKEKLIIKYNNRNIIFKELYILKLTDFDLSRIEGLDNNRIKNSPILLYNNIINDIYYFFYRLKYDFFLNLKTIDPELNEHIENKFLLKKYMKDTINNHNYKGNEKMSISFVNDFIFNSGLFNYWLD</sequence>
<evidence type="ECO:0000256" key="5">
    <source>
        <dbReference type="ARBA" id="ARBA00022921"/>
    </source>
</evidence>
<evidence type="ECO:0000256" key="4">
    <source>
        <dbReference type="ARBA" id="ARBA00022777"/>
    </source>
</evidence>
<keyword evidence="13" id="KW-1185">Reference proteome</keyword>
<keyword evidence="10" id="KW-0547">Nucleotide-binding</keyword>
<accession>Q9EMP6</accession>
<dbReference type="InterPro" id="IPR008790">
    <property type="entry name" value="Poxvirus_ser/thr_kinase"/>
</dbReference>
<dbReference type="GO" id="GO:0005524">
    <property type="term" value="F:ATP binding"/>
    <property type="evidence" value="ECO:0007669"/>
    <property type="project" value="UniProtKB-UniRule"/>
</dbReference>
<organismHost>
    <name type="scientific">Amsacta</name>
    <dbReference type="NCBI Taxonomy" id="340055"/>
</organismHost>